<dbReference type="CDD" id="cd01294">
    <property type="entry name" value="DHOase"/>
    <property type="match status" value="1"/>
</dbReference>
<evidence type="ECO:0000256" key="4">
    <source>
        <dbReference type="ARBA" id="ARBA00022723"/>
    </source>
</evidence>
<dbReference type="PANTHER" id="PTHR43137">
    <property type="entry name" value="DIHYDROOROTASE"/>
    <property type="match status" value="1"/>
</dbReference>
<dbReference type="NCBIfam" id="TIGR00856">
    <property type="entry name" value="pyrC_dimer"/>
    <property type="match status" value="1"/>
</dbReference>
<evidence type="ECO:0000256" key="7">
    <source>
        <dbReference type="ARBA" id="ARBA00022975"/>
    </source>
</evidence>
<dbReference type="PROSITE" id="PS00483">
    <property type="entry name" value="DIHYDROOROTASE_2"/>
    <property type="match status" value="1"/>
</dbReference>
<evidence type="ECO:0000256" key="6">
    <source>
        <dbReference type="ARBA" id="ARBA00022833"/>
    </source>
</evidence>
<comment type="pathway">
    <text evidence="1">Pyrimidine metabolism; UMP biosynthesis via de novo pathway; (S)-dihydroorotate from bicarbonate: step 3/3.</text>
</comment>
<keyword evidence="4" id="KW-0479">Metal-binding</keyword>
<sequence length="344" mass="37975">MERITLVQADDMHHHFRDGERLQAVVPLVSRQFGRAIAMPNLKPPVVNTEQALAYREEILSAVPEGVEFTPLMTLYLTDNTTPEEIQKAKDSGKVFACKYYPAGATTNSDHGVTDMKKVKTTLQKMAEVGMPLLIHGEVTDQETDLFDRERLFIDSQLRPLVAEMPALKIVMEHITTKDAVDFVTNAPSNVAATITCHHLLYNRNAIFKGGLRPHMYCLPVLKRSTHQEALLGAIKSGNPKFFLGTDSAPHPQSAKESACACAGVFTGHAALEFYAEAFDKVGALENFEAFASFNGADFYGLPRNTKTVTLEKKPLQIPKSYPFGKDGQLVPLRAGETVAWTLL</sequence>
<dbReference type="Pfam" id="PF01979">
    <property type="entry name" value="Amidohydro_1"/>
    <property type="match status" value="1"/>
</dbReference>
<dbReference type="HAMAP" id="MF_00219">
    <property type="entry name" value="PyrC_classII"/>
    <property type="match status" value="1"/>
</dbReference>
<dbReference type="SUPFAM" id="SSF51556">
    <property type="entry name" value="Metallo-dependent hydrolases"/>
    <property type="match status" value="1"/>
</dbReference>
<accession>A0A7S2S5F1</accession>
<feature type="domain" description="Amidohydrolase-related" evidence="10">
    <location>
        <begin position="11"/>
        <end position="306"/>
    </location>
</feature>
<name>A0A7S2S5F1_9STRA</name>
<organism evidence="11">
    <name type="scientific">Mucochytrium quahogii</name>
    <dbReference type="NCBI Taxonomy" id="96639"/>
    <lineage>
        <taxon>Eukaryota</taxon>
        <taxon>Sar</taxon>
        <taxon>Stramenopiles</taxon>
        <taxon>Bigyra</taxon>
        <taxon>Labyrinthulomycetes</taxon>
        <taxon>Thraustochytrida</taxon>
        <taxon>Thraustochytriidae</taxon>
        <taxon>Mucochytrium</taxon>
    </lineage>
</organism>
<evidence type="ECO:0000256" key="1">
    <source>
        <dbReference type="ARBA" id="ARBA00004880"/>
    </source>
</evidence>
<dbReference type="InterPro" id="IPR004721">
    <property type="entry name" value="DHOdimr"/>
</dbReference>
<dbReference type="InterPro" id="IPR032466">
    <property type="entry name" value="Metal_Hydrolase"/>
</dbReference>
<dbReference type="PANTHER" id="PTHR43137:SF1">
    <property type="entry name" value="DIHYDROOROTASE"/>
    <property type="match status" value="1"/>
</dbReference>
<evidence type="ECO:0000259" key="10">
    <source>
        <dbReference type="Pfam" id="PF01979"/>
    </source>
</evidence>
<keyword evidence="6" id="KW-0862">Zinc</keyword>
<dbReference type="AlphaFoldDB" id="A0A7S2S5F1"/>
<dbReference type="EMBL" id="HBHK01016722">
    <property type="protein sequence ID" value="CAD9690105.1"/>
    <property type="molecule type" value="Transcribed_RNA"/>
</dbReference>
<protein>
    <recommendedName>
        <fullName evidence="9">Dihydroorotase, mitochondrial</fullName>
        <ecNumber evidence="3">3.5.2.3</ecNumber>
    </recommendedName>
</protein>
<comment type="catalytic activity">
    <reaction evidence="8">
        <text>(S)-dihydroorotate + H2O = N-carbamoyl-L-aspartate + H(+)</text>
        <dbReference type="Rhea" id="RHEA:24296"/>
        <dbReference type="ChEBI" id="CHEBI:15377"/>
        <dbReference type="ChEBI" id="CHEBI:15378"/>
        <dbReference type="ChEBI" id="CHEBI:30864"/>
        <dbReference type="ChEBI" id="CHEBI:32814"/>
        <dbReference type="EC" id="3.5.2.3"/>
    </reaction>
</comment>
<dbReference type="GO" id="GO:0005737">
    <property type="term" value="C:cytoplasm"/>
    <property type="evidence" value="ECO:0007669"/>
    <property type="project" value="TreeGrafter"/>
</dbReference>
<evidence type="ECO:0000256" key="9">
    <source>
        <dbReference type="ARBA" id="ARBA00069884"/>
    </source>
</evidence>
<dbReference type="EC" id="3.5.2.3" evidence="3"/>
<dbReference type="UniPathway" id="UPA00070">
    <property type="reaction ID" value="UER00117"/>
</dbReference>
<evidence type="ECO:0000256" key="3">
    <source>
        <dbReference type="ARBA" id="ARBA00012860"/>
    </source>
</evidence>
<reference evidence="11" key="1">
    <citation type="submission" date="2021-01" db="EMBL/GenBank/DDBJ databases">
        <authorList>
            <person name="Corre E."/>
            <person name="Pelletier E."/>
            <person name="Niang G."/>
            <person name="Scheremetjew M."/>
            <person name="Finn R."/>
            <person name="Kale V."/>
            <person name="Holt S."/>
            <person name="Cochrane G."/>
            <person name="Meng A."/>
            <person name="Brown T."/>
            <person name="Cohen L."/>
        </authorList>
    </citation>
    <scope>NUCLEOTIDE SEQUENCE</scope>
    <source>
        <strain evidence="11">NY070348D</strain>
    </source>
</reference>
<keyword evidence="5" id="KW-0378">Hydrolase</keyword>
<evidence type="ECO:0000256" key="5">
    <source>
        <dbReference type="ARBA" id="ARBA00022801"/>
    </source>
</evidence>
<dbReference type="GO" id="GO:0044205">
    <property type="term" value="P:'de novo' UMP biosynthetic process"/>
    <property type="evidence" value="ECO:0007669"/>
    <property type="project" value="UniProtKB-UniPathway"/>
</dbReference>
<dbReference type="GO" id="GO:0046872">
    <property type="term" value="F:metal ion binding"/>
    <property type="evidence" value="ECO:0007669"/>
    <property type="project" value="UniProtKB-KW"/>
</dbReference>
<dbReference type="GO" id="GO:0004151">
    <property type="term" value="F:dihydroorotase activity"/>
    <property type="evidence" value="ECO:0007669"/>
    <property type="project" value="UniProtKB-EC"/>
</dbReference>
<dbReference type="InterPro" id="IPR006680">
    <property type="entry name" value="Amidohydro-rel"/>
</dbReference>
<evidence type="ECO:0000313" key="11">
    <source>
        <dbReference type="EMBL" id="CAD9690105.1"/>
    </source>
</evidence>
<evidence type="ECO:0000256" key="2">
    <source>
        <dbReference type="ARBA" id="ARBA00005631"/>
    </source>
</evidence>
<comment type="similarity">
    <text evidence="2">Belongs to the metallo-dependent hydrolases superfamily. DHOase family. Class II DHOase subfamily.</text>
</comment>
<dbReference type="InterPro" id="IPR002195">
    <property type="entry name" value="Dihydroorotase_CS"/>
</dbReference>
<keyword evidence="7" id="KW-0665">Pyrimidine biosynthesis</keyword>
<gene>
    <name evidence="11" type="ORF">QSP1433_LOCUS10493</name>
</gene>
<dbReference type="PIRSF" id="PIRSF001237">
    <property type="entry name" value="DHOdimr"/>
    <property type="match status" value="1"/>
</dbReference>
<dbReference type="GO" id="GO:0006207">
    <property type="term" value="P:'de novo' pyrimidine nucleobase biosynthetic process"/>
    <property type="evidence" value="ECO:0007669"/>
    <property type="project" value="TreeGrafter"/>
</dbReference>
<evidence type="ECO:0000256" key="8">
    <source>
        <dbReference type="ARBA" id="ARBA00048492"/>
    </source>
</evidence>
<proteinExistence type="inferred from homology"/>
<dbReference type="FunFam" id="3.20.20.140:FF:000006">
    <property type="entry name" value="Dihydroorotase"/>
    <property type="match status" value="1"/>
</dbReference>
<dbReference type="Gene3D" id="3.20.20.140">
    <property type="entry name" value="Metal-dependent hydrolases"/>
    <property type="match status" value="1"/>
</dbReference>